<name>A0AA86RR54_9FABA</name>
<protein>
    <submittedName>
        <fullName evidence="1">Uncharacterized protein</fullName>
    </submittedName>
</protein>
<keyword evidence="2" id="KW-1185">Reference proteome</keyword>
<evidence type="ECO:0000313" key="2">
    <source>
        <dbReference type="Proteomes" id="UP001189624"/>
    </source>
</evidence>
<dbReference type="EMBL" id="OY731398">
    <property type="protein sequence ID" value="CAJ1902287.1"/>
    <property type="molecule type" value="Genomic_DNA"/>
</dbReference>
<sequence>MDEKSTWWSMARRWCNDDDDDECEVAEENEESKLGWNEMDQHVAQGNEAWSEITRKRCV</sequence>
<dbReference type="Gramene" id="rna-AYBTSS11_LOCUS3201">
    <property type="protein sequence ID" value="CAJ1902287.1"/>
    <property type="gene ID" value="gene-AYBTSS11_LOCUS3201"/>
</dbReference>
<evidence type="ECO:0000313" key="1">
    <source>
        <dbReference type="EMBL" id="CAJ1902287.1"/>
    </source>
</evidence>
<dbReference type="AlphaFoldDB" id="A0AA86RR54"/>
<proteinExistence type="predicted"/>
<gene>
    <name evidence="1" type="ORF">AYBTSS11_LOCUS3201</name>
</gene>
<dbReference type="Proteomes" id="UP001189624">
    <property type="component" value="Chromosome 1"/>
</dbReference>
<organism evidence="1 2">
    <name type="scientific">Sphenostylis stenocarpa</name>
    <dbReference type="NCBI Taxonomy" id="92480"/>
    <lineage>
        <taxon>Eukaryota</taxon>
        <taxon>Viridiplantae</taxon>
        <taxon>Streptophyta</taxon>
        <taxon>Embryophyta</taxon>
        <taxon>Tracheophyta</taxon>
        <taxon>Spermatophyta</taxon>
        <taxon>Magnoliopsida</taxon>
        <taxon>eudicotyledons</taxon>
        <taxon>Gunneridae</taxon>
        <taxon>Pentapetalae</taxon>
        <taxon>rosids</taxon>
        <taxon>fabids</taxon>
        <taxon>Fabales</taxon>
        <taxon>Fabaceae</taxon>
        <taxon>Papilionoideae</taxon>
        <taxon>50 kb inversion clade</taxon>
        <taxon>NPAAA clade</taxon>
        <taxon>indigoferoid/millettioid clade</taxon>
        <taxon>Phaseoleae</taxon>
        <taxon>Sphenostylis</taxon>
    </lineage>
</organism>
<accession>A0AA86RR54</accession>
<reference evidence="1" key="1">
    <citation type="submission" date="2023-10" db="EMBL/GenBank/DDBJ databases">
        <authorList>
            <person name="Domelevo Entfellner J.-B."/>
        </authorList>
    </citation>
    <scope>NUCLEOTIDE SEQUENCE</scope>
</reference>